<name>A0A7H9DTL9_9FLAO</name>
<dbReference type="GO" id="GO:0047617">
    <property type="term" value="F:fatty acyl-CoA hydrolase activity"/>
    <property type="evidence" value="ECO:0007669"/>
    <property type="project" value="UniProtKB-EC"/>
</dbReference>
<evidence type="ECO:0000313" key="12">
    <source>
        <dbReference type="Proteomes" id="UP000510643"/>
    </source>
</evidence>
<dbReference type="Proteomes" id="UP000510643">
    <property type="component" value="Chromosome"/>
</dbReference>
<dbReference type="FunFam" id="2.40.160.210:FF:000001">
    <property type="entry name" value="Acyl-CoA thioesterase II"/>
    <property type="match status" value="1"/>
</dbReference>
<gene>
    <name evidence="11" type="ORF">FH779_10825</name>
</gene>
<dbReference type="GO" id="GO:0009062">
    <property type="term" value="P:fatty acid catabolic process"/>
    <property type="evidence" value="ECO:0007669"/>
    <property type="project" value="TreeGrafter"/>
</dbReference>
<evidence type="ECO:0000256" key="1">
    <source>
        <dbReference type="ARBA" id="ARBA00006538"/>
    </source>
</evidence>
<evidence type="ECO:0000259" key="9">
    <source>
        <dbReference type="Pfam" id="PF02551"/>
    </source>
</evidence>
<dbReference type="GO" id="GO:0006637">
    <property type="term" value="P:acyl-CoA metabolic process"/>
    <property type="evidence" value="ECO:0007669"/>
    <property type="project" value="InterPro"/>
</dbReference>
<dbReference type="RefSeq" id="WP_180904690.1">
    <property type="nucleotide sequence ID" value="NZ_CP040908.1"/>
</dbReference>
<dbReference type="EC" id="3.1.2.20" evidence="5"/>
<dbReference type="CDD" id="cd03445">
    <property type="entry name" value="Thioesterase_II_repeat2"/>
    <property type="match status" value="1"/>
</dbReference>
<proteinExistence type="inferred from homology"/>
<dbReference type="InterPro" id="IPR003703">
    <property type="entry name" value="Acyl_CoA_thio"/>
</dbReference>
<keyword evidence="12" id="KW-1185">Reference proteome</keyword>
<feature type="domain" description="Acyl-CoA thioesterase-like N-terminal HotDog" evidence="10">
    <location>
        <begin position="29"/>
        <end position="108"/>
    </location>
</feature>
<comment type="similarity">
    <text evidence="1">Belongs to the C/M/P thioester hydrolase family.</text>
</comment>
<dbReference type="InterPro" id="IPR042171">
    <property type="entry name" value="Acyl-CoA_hotdog"/>
</dbReference>
<dbReference type="Pfam" id="PF02551">
    <property type="entry name" value="Acyl_CoA_thio"/>
    <property type="match status" value="1"/>
</dbReference>
<dbReference type="PANTHER" id="PTHR11066:SF34">
    <property type="entry name" value="ACYL-COENZYME A THIOESTERASE 8"/>
    <property type="match status" value="1"/>
</dbReference>
<dbReference type="InterPro" id="IPR025652">
    <property type="entry name" value="TesB_C"/>
</dbReference>
<evidence type="ECO:0000313" key="11">
    <source>
        <dbReference type="EMBL" id="QLL58553.1"/>
    </source>
</evidence>
<evidence type="ECO:0000256" key="8">
    <source>
        <dbReference type="ARBA" id="ARBA00079653"/>
    </source>
</evidence>
<reference evidence="11 12" key="1">
    <citation type="submission" date="2019-06" db="EMBL/GenBank/DDBJ databases">
        <title>Emergence of pandrug resistant Empedobacter falsenii in China.</title>
        <authorList>
            <person name="Dong N."/>
            <person name="Chen S."/>
            <person name="Zhang R."/>
        </authorList>
    </citation>
    <scope>NUCLEOTIDE SEQUENCE [LARGE SCALE GENOMIC DNA]</scope>
    <source>
        <strain evidence="11 12">1681-1</strain>
    </source>
</reference>
<dbReference type="Pfam" id="PF13622">
    <property type="entry name" value="4HBT_3"/>
    <property type="match status" value="1"/>
</dbReference>
<feature type="domain" description="Acyl-CoA thioesterase 2 C-terminal" evidence="9">
    <location>
        <begin position="154"/>
        <end position="281"/>
    </location>
</feature>
<keyword evidence="3" id="KW-0378">Hydrolase</keyword>
<dbReference type="CDD" id="cd03444">
    <property type="entry name" value="Thioesterase_II_repeat1"/>
    <property type="match status" value="1"/>
</dbReference>
<comment type="subunit">
    <text evidence="2">Homotetramer.</text>
</comment>
<dbReference type="EMBL" id="CP040908">
    <property type="protein sequence ID" value="QLL58553.1"/>
    <property type="molecule type" value="Genomic_DNA"/>
</dbReference>
<dbReference type="PANTHER" id="PTHR11066">
    <property type="entry name" value="ACYL-COA THIOESTERASE"/>
    <property type="match status" value="1"/>
</dbReference>
<dbReference type="SUPFAM" id="SSF54637">
    <property type="entry name" value="Thioesterase/thiol ester dehydrase-isomerase"/>
    <property type="match status" value="2"/>
</dbReference>
<organism evidence="11 12">
    <name type="scientific">Empedobacter falsenii</name>
    <dbReference type="NCBI Taxonomy" id="343874"/>
    <lineage>
        <taxon>Bacteria</taxon>
        <taxon>Pseudomonadati</taxon>
        <taxon>Bacteroidota</taxon>
        <taxon>Flavobacteriia</taxon>
        <taxon>Flavobacteriales</taxon>
        <taxon>Weeksellaceae</taxon>
        <taxon>Empedobacter</taxon>
    </lineage>
</organism>
<evidence type="ECO:0000256" key="3">
    <source>
        <dbReference type="ARBA" id="ARBA00022801"/>
    </source>
</evidence>
<evidence type="ECO:0000256" key="6">
    <source>
        <dbReference type="ARBA" id="ARBA00050943"/>
    </source>
</evidence>
<evidence type="ECO:0000256" key="4">
    <source>
        <dbReference type="ARBA" id="ARBA00023098"/>
    </source>
</evidence>
<dbReference type="Gene3D" id="2.40.160.210">
    <property type="entry name" value="Acyl-CoA thioesterase, double hotdog domain"/>
    <property type="match status" value="1"/>
</dbReference>
<dbReference type="InterPro" id="IPR049449">
    <property type="entry name" value="TesB_ACOT8-like_N"/>
</dbReference>
<dbReference type="AlphaFoldDB" id="A0A7H9DTL9"/>
<evidence type="ECO:0000256" key="7">
    <source>
        <dbReference type="ARBA" id="ARBA00071120"/>
    </source>
</evidence>
<evidence type="ECO:0000256" key="5">
    <source>
        <dbReference type="ARBA" id="ARBA00038894"/>
    </source>
</evidence>
<dbReference type="GeneID" id="78401958"/>
<comment type="catalytic activity">
    <reaction evidence="6">
        <text>a fatty acyl-CoA + H2O = a fatty acid + CoA + H(+)</text>
        <dbReference type="Rhea" id="RHEA:16781"/>
        <dbReference type="ChEBI" id="CHEBI:15377"/>
        <dbReference type="ChEBI" id="CHEBI:15378"/>
        <dbReference type="ChEBI" id="CHEBI:28868"/>
        <dbReference type="ChEBI" id="CHEBI:57287"/>
        <dbReference type="ChEBI" id="CHEBI:77636"/>
        <dbReference type="EC" id="3.1.2.20"/>
    </reaction>
    <physiologicalReaction direction="left-to-right" evidence="6">
        <dbReference type="Rhea" id="RHEA:16782"/>
    </physiologicalReaction>
</comment>
<evidence type="ECO:0000259" key="10">
    <source>
        <dbReference type="Pfam" id="PF13622"/>
    </source>
</evidence>
<protein>
    <recommendedName>
        <fullName evidence="7">Acyl-CoA thioesterase 2</fullName>
        <ecNumber evidence="5">3.1.2.20</ecNumber>
    </recommendedName>
    <alternativeName>
        <fullName evidence="8">Thioesterase II</fullName>
    </alternativeName>
</protein>
<dbReference type="KEGG" id="efal:FH779_10825"/>
<sequence>MKTTQELIELISLKKLEENLFEGKSSFMGSPNVFGGQVVSQALHAAYQTVPTDRFCHSLHSYFILPGHLEKPIYFEVANLRDGGSFSTRVVTAKQDSVPIFVMACSFQLKQEGYEHQEEMPVVTPPEELMSWNDVAEQFGSVLPKSIMRFVLAERPLDFKPVEFVNPFDKKDYPNFSNVWLTFNDAPEGLPLPIIQQLIAYSSDYNLLSTAIKPHASKAHFGNTQMASLDHSIWFHREPNLHDWILVNVESPSANDTRGFTRGNLFNRSGELICSVAQEGLIRPIIKDK</sequence>
<accession>A0A7H9DTL9</accession>
<keyword evidence="4" id="KW-0443">Lipid metabolism</keyword>
<dbReference type="InterPro" id="IPR029069">
    <property type="entry name" value="HotDog_dom_sf"/>
</dbReference>
<evidence type="ECO:0000256" key="2">
    <source>
        <dbReference type="ARBA" id="ARBA00011881"/>
    </source>
</evidence>